<feature type="transmembrane region" description="Helical" evidence="7">
    <location>
        <begin position="158"/>
        <end position="176"/>
    </location>
</feature>
<feature type="transmembrane region" description="Helical" evidence="7">
    <location>
        <begin position="345"/>
        <end position="369"/>
    </location>
</feature>
<proteinExistence type="predicted"/>
<dbReference type="InterPro" id="IPR051327">
    <property type="entry name" value="MATE_MepA_subfamily"/>
</dbReference>
<evidence type="ECO:0000256" key="6">
    <source>
        <dbReference type="ARBA" id="ARBA00023136"/>
    </source>
</evidence>
<dbReference type="PIRSF" id="PIRSF006603">
    <property type="entry name" value="DinF"/>
    <property type="match status" value="1"/>
</dbReference>
<feature type="transmembrane region" description="Helical" evidence="7">
    <location>
        <begin position="43"/>
        <end position="64"/>
    </location>
</feature>
<feature type="transmembrane region" description="Helical" evidence="7">
    <location>
        <begin position="120"/>
        <end position="137"/>
    </location>
</feature>
<dbReference type="Pfam" id="PF01554">
    <property type="entry name" value="MatE"/>
    <property type="match status" value="2"/>
</dbReference>
<dbReference type="NCBIfam" id="TIGR00797">
    <property type="entry name" value="matE"/>
    <property type="match status" value="1"/>
</dbReference>
<reference evidence="9" key="1">
    <citation type="submission" date="2016-10" db="EMBL/GenBank/DDBJ databases">
        <authorList>
            <person name="Varghese N."/>
            <person name="Submissions S."/>
        </authorList>
    </citation>
    <scope>NUCLEOTIDE SEQUENCE [LARGE SCALE GENOMIC DNA]</scope>
    <source>
        <strain evidence="9">M83</strain>
    </source>
</reference>
<evidence type="ECO:0000313" key="9">
    <source>
        <dbReference type="Proteomes" id="UP000187651"/>
    </source>
</evidence>
<evidence type="ECO:0000313" key="8">
    <source>
        <dbReference type="EMBL" id="SDN22303.1"/>
    </source>
</evidence>
<keyword evidence="3" id="KW-1003">Cell membrane</keyword>
<dbReference type="EMBL" id="FNHZ01000008">
    <property type="protein sequence ID" value="SDN22303.1"/>
    <property type="molecule type" value="Genomic_DNA"/>
</dbReference>
<evidence type="ECO:0000256" key="2">
    <source>
        <dbReference type="ARBA" id="ARBA00022448"/>
    </source>
</evidence>
<feature type="transmembrane region" description="Helical" evidence="7">
    <location>
        <begin position="305"/>
        <end position="325"/>
    </location>
</feature>
<name>A0A1G9ZNW8_9FIRM</name>
<keyword evidence="6 7" id="KW-0472">Membrane</keyword>
<dbReference type="PANTHER" id="PTHR43823">
    <property type="entry name" value="SPORULATION PROTEIN YKVU"/>
    <property type="match status" value="1"/>
</dbReference>
<evidence type="ECO:0000256" key="1">
    <source>
        <dbReference type="ARBA" id="ARBA00004651"/>
    </source>
</evidence>
<dbReference type="RefSeq" id="WP_074522170.1">
    <property type="nucleotide sequence ID" value="NZ_FNHZ01000008.1"/>
</dbReference>
<keyword evidence="2" id="KW-0813">Transport</keyword>
<feature type="transmembrane region" description="Helical" evidence="7">
    <location>
        <begin position="225"/>
        <end position="251"/>
    </location>
</feature>
<dbReference type="InterPro" id="IPR048279">
    <property type="entry name" value="MdtK-like"/>
</dbReference>
<gene>
    <name evidence="8" type="ORF">SAMN05216544_2202</name>
</gene>
<accession>A0A1G9ZNW8</accession>
<evidence type="ECO:0000256" key="4">
    <source>
        <dbReference type="ARBA" id="ARBA00022692"/>
    </source>
</evidence>
<dbReference type="Proteomes" id="UP000187651">
    <property type="component" value="Unassembled WGS sequence"/>
</dbReference>
<evidence type="ECO:0000256" key="3">
    <source>
        <dbReference type="ARBA" id="ARBA00022475"/>
    </source>
</evidence>
<organism evidence="8 9">
    <name type="scientific">Lachnospira pectinoschiza</name>
    <dbReference type="NCBI Taxonomy" id="28052"/>
    <lineage>
        <taxon>Bacteria</taxon>
        <taxon>Bacillati</taxon>
        <taxon>Bacillota</taxon>
        <taxon>Clostridia</taxon>
        <taxon>Lachnospirales</taxon>
        <taxon>Lachnospiraceae</taxon>
        <taxon>Lachnospira</taxon>
    </lineage>
</organism>
<feature type="transmembrane region" description="Helical" evidence="7">
    <location>
        <begin position="76"/>
        <end position="100"/>
    </location>
</feature>
<sequence>MGFPIIISMMMQALYNIIDSIFVGQISENATQALNALTLAFPAQMIMVAIAIGTGVGVNALLSLSLGQKDYKKASIVTANAMILALIIYIVYLFFALFLLNFYIKAQTSDPIVSSMVRKYLMICCVLSMGIVYFAVFEKILQATGNALYSTIAQLSGAVINIILDPICIFGIGFIAPMGISGAAIATVIGQVFSAVLGLIFHLKKNKDIKNKLSYYKLDLRIVKAIYSIGLPAIIAQALMSVMTYAMNLILGQIDALAVISYGLYYKIQQFVLFAAFGLRDAITPVLSFNYGAKDNKRVKETIKFGLIYTIIIMLVGLVLVELLADKFALAFSLTGCGRQMFVNAVRIISLSFIFAGLNVSFQGIFQALKGGFESLLISLLRQFVIVLPLAYGFSLIAKENVEKIYLVWASFIIAEFVTFLVALVLMKKIKIKRGI</sequence>
<dbReference type="OrthoDB" id="9811110at2"/>
<keyword evidence="4 7" id="KW-0812">Transmembrane</keyword>
<dbReference type="GO" id="GO:0005886">
    <property type="term" value="C:plasma membrane"/>
    <property type="evidence" value="ECO:0007669"/>
    <property type="project" value="UniProtKB-SubCell"/>
</dbReference>
<dbReference type="AlphaFoldDB" id="A0A1G9ZNW8"/>
<dbReference type="GO" id="GO:0015297">
    <property type="term" value="F:antiporter activity"/>
    <property type="evidence" value="ECO:0007669"/>
    <property type="project" value="InterPro"/>
</dbReference>
<dbReference type="GO" id="GO:0042910">
    <property type="term" value="F:xenobiotic transmembrane transporter activity"/>
    <property type="evidence" value="ECO:0007669"/>
    <property type="project" value="InterPro"/>
</dbReference>
<comment type="subcellular location">
    <subcellularLocation>
        <location evidence="1">Cell membrane</location>
        <topology evidence="1">Multi-pass membrane protein</topology>
    </subcellularLocation>
</comment>
<feature type="transmembrane region" description="Helical" evidence="7">
    <location>
        <begin position="406"/>
        <end position="427"/>
    </location>
</feature>
<dbReference type="PANTHER" id="PTHR43823:SF3">
    <property type="entry name" value="MULTIDRUG EXPORT PROTEIN MEPA"/>
    <property type="match status" value="1"/>
</dbReference>
<keyword evidence="9" id="KW-1185">Reference proteome</keyword>
<dbReference type="InterPro" id="IPR002528">
    <property type="entry name" value="MATE_fam"/>
</dbReference>
<evidence type="ECO:0000256" key="7">
    <source>
        <dbReference type="SAM" id="Phobius"/>
    </source>
</evidence>
<feature type="transmembrane region" description="Helical" evidence="7">
    <location>
        <begin position="182"/>
        <end position="204"/>
    </location>
</feature>
<evidence type="ECO:0000256" key="5">
    <source>
        <dbReference type="ARBA" id="ARBA00022989"/>
    </source>
</evidence>
<keyword evidence="5 7" id="KW-1133">Transmembrane helix</keyword>
<feature type="transmembrane region" description="Helical" evidence="7">
    <location>
        <begin position="376"/>
        <end position="394"/>
    </location>
</feature>
<protein>
    <submittedName>
        <fullName evidence="8">Putative efflux protein, MATE family</fullName>
    </submittedName>
</protein>